<comment type="caution">
    <text evidence="4">The sequence shown here is derived from an EMBL/GenBank/DDBJ whole genome shotgun (WGS) entry which is preliminary data.</text>
</comment>
<evidence type="ECO:0000313" key="4">
    <source>
        <dbReference type="EMBL" id="PTX59038.1"/>
    </source>
</evidence>
<accession>A0A2T6BSH5</accession>
<dbReference type="InterPro" id="IPR027268">
    <property type="entry name" value="Peptidase_M4/M1_CTD_sf"/>
</dbReference>
<dbReference type="EMBL" id="QBKT01000011">
    <property type="protein sequence ID" value="PTX59038.1"/>
    <property type="molecule type" value="Genomic_DNA"/>
</dbReference>
<protein>
    <submittedName>
        <fullName evidence="4">Putative metalloprotease with PDZ domain</fullName>
    </submittedName>
</protein>
<dbReference type="Proteomes" id="UP000244090">
    <property type="component" value="Unassembled WGS sequence"/>
</dbReference>
<dbReference type="InterPro" id="IPR036034">
    <property type="entry name" value="PDZ_sf"/>
</dbReference>
<sequence>MLRKKLGILAAATILLASCNAGKVGTDANKDIVTTIDLVNVVEDKVKVEVNPGKFQTETATFNIPKTVPGTYSDDNYGRYIADFKAYDYKGNEVPTSKVDQNSWLIPDAKKVDKVSYWVNDTYDTESEEKEAVFSPAGSNILKDKNFVLNLHAFVGYFSGSEQYPYQIKVHYPKNLEGVTSLPKVVSEQEAFNIDTFGASRYAEVTDNPIMYSEPDIASFQVGDMNISLSVYSPTGVYSAEKLKGNIEKMISAQKKFLGGIDATKQYNILLYLSTLKPDDARGFGALEHNTSTVVVLPEQMQQAAIENALKDVVSHEFFHIVTPLTVHSEEIHYFDYNNPKMSQHLWMYEGVTEYFANLFQINQGLIDEEAFYTRINTKIKNSRSRYNDAISFTEMSANILSDEFKDEYANVYEKGTLIAMVVDLTIREESNGEMGILDVMKKLSETYGSEKPFKDDELFDKIIEFTTPKLRSVIDTYIKGNTPIPYDEFLSKVGLELGETLDETGYFLNGQVPYISVDRQTKEIFIIPNGALNSFLTDIGLQNSDIITEINDVAYSLDNVYDLIGASRSWKEGDAITIKIKRDGEVKTLTGNITKPTTKGTGITVKDLPENSKEVQLRKAWLYE</sequence>
<feature type="signal peptide" evidence="1">
    <location>
        <begin position="1"/>
        <end position="23"/>
    </location>
</feature>
<keyword evidence="4" id="KW-0378">Hydrolase</keyword>
<dbReference type="Pfam" id="PF05299">
    <property type="entry name" value="Peptidase_M61"/>
    <property type="match status" value="1"/>
</dbReference>
<feature type="domain" description="Peptidase M61 N-terminal" evidence="3">
    <location>
        <begin position="35"/>
        <end position="214"/>
    </location>
</feature>
<gene>
    <name evidence="4" type="ORF">C8N46_111107</name>
</gene>
<dbReference type="SUPFAM" id="SSF50156">
    <property type="entry name" value="PDZ domain-like"/>
    <property type="match status" value="1"/>
</dbReference>
<proteinExistence type="predicted"/>
<evidence type="ECO:0000259" key="3">
    <source>
        <dbReference type="Pfam" id="PF17899"/>
    </source>
</evidence>
<dbReference type="Pfam" id="PF17899">
    <property type="entry name" value="Peptidase_M61_N"/>
    <property type="match status" value="1"/>
</dbReference>
<feature type="chain" id="PRO_5015691921" evidence="1">
    <location>
        <begin position="24"/>
        <end position="625"/>
    </location>
</feature>
<dbReference type="InterPro" id="IPR040756">
    <property type="entry name" value="Peptidase_M61_N"/>
</dbReference>
<dbReference type="PROSITE" id="PS51257">
    <property type="entry name" value="PROKAR_LIPOPROTEIN"/>
    <property type="match status" value="1"/>
</dbReference>
<dbReference type="RefSeq" id="WP_108116574.1">
    <property type="nucleotide sequence ID" value="NZ_QBKT01000011.1"/>
</dbReference>
<evidence type="ECO:0000259" key="2">
    <source>
        <dbReference type="Pfam" id="PF05299"/>
    </source>
</evidence>
<keyword evidence="1" id="KW-0732">Signal</keyword>
<dbReference type="InterPro" id="IPR007963">
    <property type="entry name" value="Peptidase_M61_catalytic"/>
</dbReference>
<feature type="domain" description="Peptidase M61 catalytic" evidence="2">
    <location>
        <begin position="312"/>
        <end position="419"/>
    </location>
</feature>
<evidence type="ECO:0000256" key="1">
    <source>
        <dbReference type="SAM" id="SignalP"/>
    </source>
</evidence>
<keyword evidence="4" id="KW-0482">Metalloprotease</keyword>
<keyword evidence="5" id="KW-1185">Reference proteome</keyword>
<reference evidence="4 5" key="1">
    <citation type="submission" date="2018-04" db="EMBL/GenBank/DDBJ databases">
        <title>Genomic Encyclopedia of Archaeal and Bacterial Type Strains, Phase II (KMG-II): from individual species to whole genera.</title>
        <authorList>
            <person name="Goeker M."/>
        </authorList>
    </citation>
    <scope>NUCLEOTIDE SEQUENCE [LARGE SCALE GENOMIC DNA]</scope>
    <source>
        <strain evidence="4 5">DSM 25731</strain>
    </source>
</reference>
<dbReference type="GO" id="GO:0006508">
    <property type="term" value="P:proteolysis"/>
    <property type="evidence" value="ECO:0007669"/>
    <property type="project" value="UniProtKB-KW"/>
</dbReference>
<keyword evidence="4" id="KW-0645">Protease</keyword>
<organism evidence="4 5">
    <name type="scientific">Kordia periserrulae</name>
    <dbReference type="NCBI Taxonomy" id="701523"/>
    <lineage>
        <taxon>Bacteria</taxon>
        <taxon>Pseudomonadati</taxon>
        <taxon>Bacteroidota</taxon>
        <taxon>Flavobacteriia</taxon>
        <taxon>Flavobacteriales</taxon>
        <taxon>Flavobacteriaceae</taxon>
        <taxon>Kordia</taxon>
    </lineage>
</organism>
<dbReference type="AlphaFoldDB" id="A0A2T6BSH5"/>
<dbReference type="GO" id="GO:0008237">
    <property type="term" value="F:metallopeptidase activity"/>
    <property type="evidence" value="ECO:0007669"/>
    <property type="project" value="UniProtKB-KW"/>
</dbReference>
<dbReference type="Gene3D" id="2.60.40.3650">
    <property type="match status" value="1"/>
</dbReference>
<evidence type="ECO:0000313" key="5">
    <source>
        <dbReference type="Proteomes" id="UP000244090"/>
    </source>
</evidence>
<dbReference type="Gene3D" id="1.10.390.10">
    <property type="entry name" value="Neutral Protease Domain 2"/>
    <property type="match status" value="1"/>
</dbReference>
<name>A0A2T6BSH5_9FLAO</name>
<dbReference type="OrthoDB" id="9778516at2"/>
<dbReference type="Gene3D" id="2.30.42.10">
    <property type="match status" value="1"/>
</dbReference>